<dbReference type="EMBL" id="JAQQBZ010000007">
    <property type="protein sequence ID" value="MFM0594023.1"/>
    <property type="molecule type" value="Genomic_DNA"/>
</dbReference>
<proteinExistence type="predicted"/>
<organism evidence="2 3">
    <name type="scientific">Paraburkholderia dilworthii</name>
    <dbReference type="NCBI Taxonomy" id="948106"/>
    <lineage>
        <taxon>Bacteria</taxon>
        <taxon>Pseudomonadati</taxon>
        <taxon>Pseudomonadota</taxon>
        <taxon>Betaproteobacteria</taxon>
        <taxon>Burkholderiales</taxon>
        <taxon>Burkholderiaceae</taxon>
        <taxon>Paraburkholderia</taxon>
    </lineage>
</organism>
<accession>A0ABW9D699</accession>
<keyword evidence="1" id="KW-0472">Membrane</keyword>
<feature type="transmembrane region" description="Helical" evidence="1">
    <location>
        <begin position="46"/>
        <end position="74"/>
    </location>
</feature>
<evidence type="ECO:0000313" key="3">
    <source>
        <dbReference type="Proteomes" id="UP001629367"/>
    </source>
</evidence>
<sequence>MKETRDVFKGIRFSERPAILASAICTTRCDRLLFSSWPFAQAHPGLMFLVFAVMVIAVLAGLLCLAGGAFALVYNLDKFFVGEVWGNRRPRTDRSVDPTRIEAATRTMRRVADDLARTAQHAPEPPPASKPWAWLVPMSDLWFDRCGEWDGDRKRAIVTPQARAVFAAWADATQTKRSSTHHAARKALYEDYVYFVYEVFMGGRDEAATLLPPRQFWPLVRERFGVRETTYGHEARWHNHHRTVPVSSATVPPLYDSTPSALRIVAEQAMAETATIAPAARARMRL</sequence>
<dbReference type="RefSeq" id="WP_408212545.1">
    <property type="nucleotide sequence ID" value="NZ_JAQQBZ010000007.1"/>
</dbReference>
<name>A0ABW9D699_9BURK</name>
<keyword evidence="1" id="KW-1133">Transmembrane helix</keyword>
<comment type="caution">
    <text evidence="2">The sequence shown here is derived from an EMBL/GenBank/DDBJ whole genome shotgun (WGS) entry which is preliminary data.</text>
</comment>
<keyword evidence="1" id="KW-0812">Transmembrane</keyword>
<evidence type="ECO:0000313" key="2">
    <source>
        <dbReference type="EMBL" id="MFM0594023.1"/>
    </source>
</evidence>
<keyword evidence="3" id="KW-1185">Reference proteome</keyword>
<gene>
    <name evidence="2" type="ORF">PQQ68_13430</name>
</gene>
<reference evidence="2 3" key="1">
    <citation type="journal article" date="2024" name="Chem. Sci.">
        <title>Discovery of megapolipeptins by genome mining of a Burkholderiales bacteria collection.</title>
        <authorList>
            <person name="Paulo B.S."/>
            <person name="Recchia M.J.J."/>
            <person name="Lee S."/>
            <person name="Fergusson C.H."/>
            <person name="Romanowski S.B."/>
            <person name="Hernandez A."/>
            <person name="Krull N."/>
            <person name="Liu D.Y."/>
            <person name="Cavanagh H."/>
            <person name="Bos A."/>
            <person name="Gray C.A."/>
            <person name="Murphy B.T."/>
            <person name="Linington R.G."/>
            <person name="Eustaquio A.S."/>
        </authorList>
    </citation>
    <scope>NUCLEOTIDE SEQUENCE [LARGE SCALE GENOMIC DNA]</scope>
    <source>
        <strain evidence="2 3">RL17-335-BIF-A</strain>
    </source>
</reference>
<dbReference type="Proteomes" id="UP001629367">
    <property type="component" value="Unassembled WGS sequence"/>
</dbReference>
<evidence type="ECO:0000256" key="1">
    <source>
        <dbReference type="SAM" id="Phobius"/>
    </source>
</evidence>
<protein>
    <submittedName>
        <fullName evidence="2">Uncharacterized protein</fullName>
    </submittedName>
</protein>